<comment type="caution">
    <text evidence="1">The sequence shown here is derived from an EMBL/GenBank/DDBJ whole genome shotgun (WGS) entry which is preliminary data.</text>
</comment>
<evidence type="ECO:0000313" key="2">
    <source>
        <dbReference type="Proteomes" id="UP000593567"/>
    </source>
</evidence>
<accession>A0A7J7K980</accession>
<dbReference type="EMBL" id="VXIV02001000">
    <property type="protein sequence ID" value="KAF6034765.1"/>
    <property type="molecule type" value="Genomic_DNA"/>
</dbReference>
<organism evidence="1 2">
    <name type="scientific">Bugula neritina</name>
    <name type="common">Brown bryozoan</name>
    <name type="synonym">Sertularia neritina</name>
    <dbReference type="NCBI Taxonomy" id="10212"/>
    <lineage>
        <taxon>Eukaryota</taxon>
        <taxon>Metazoa</taxon>
        <taxon>Spiralia</taxon>
        <taxon>Lophotrochozoa</taxon>
        <taxon>Bryozoa</taxon>
        <taxon>Gymnolaemata</taxon>
        <taxon>Cheilostomatida</taxon>
        <taxon>Flustrina</taxon>
        <taxon>Buguloidea</taxon>
        <taxon>Bugulidae</taxon>
        <taxon>Bugula</taxon>
    </lineage>
</organism>
<dbReference type="Proteomes" id="UP000593567">
    <property type="component" value="Unassembled WGS sequence"/>
</dbReference>
<keyword evidence="2" id="KW-1185">Reference proteome</keyword>
<sequence length="102" mass="11733">MCHKSDSDITSPVLLSQLNRGGYNVFRYVSLSLFGIFCMQKLLTLGNINHAQLSKSTIEFVNSTACHDGTIPSANRRYCIINSREKRCWHHFSEECRMEFDL</sequence>
<dbReference type="AlphaFoldDB" id="A0A7J7K980"/>
<gene>
    <name evidence="1" type="ORF">EB796_006938</name>
</gene>
<proteinExistence type="predicted"/>
<protein>
    <submittedName>
        <fullName evidence="1">Uncharacterized protein</fullName>
    </submittedName>
</protein>
<name>A0A7J7K980_BUGNE</name>
<evidence type="ECO:0000313" key="1">
    <source>
        <dbReference type="EMBL" id="KAF6034765.1"/>
    </source>
</evidence>
<reference evidence="1" key="1">
    <citation type="submission" date="2020-06" db="EMBL/GenBank/DDBJ databases">
        <title>Draft genome of Bugula neritina, a colonial animal packing powerful symbionts and potential medicines.</title>
        <authorList>
            <person name="Rayko M."/>
        </authorList>
    </citation>
    <scope>NUCLEOTIDE SEQUENCE [LARGE SCALE GENOMIC DNA]</scope>
    <source>
        <strain evidence="1">Kwan_BN1</strain>
    </source>
</reference>